<feature type="compositionally biased region" description="Low complexity" evidence="1">
    <location>
        <begin position="202"/>
        <end position="211"/>
    </location>
</feature>
<feature type="compositionally biased region" description="Basic residues" evidence="1">
    <location>
        <begin position="72"/>
        <end position="86"/>
    </location>
</feature>
<dbReference type="PANTHER" id="PTHR23216:SF1">
    <property type="entry name" value="NUCLEOLAR AND COILED-BODY PHOSPHOPROTEIN 1"/>
    <property type="match status" value="1"/>
</dbReference>
<keyword evidence="3" id="KW-1185">Reference proteome</keyword>
<dbReference type="Proteomes" id="UP000664534">
    <property type="component" value="Unassembled WGS sequence"/>
</dbReference>
<evidence type="ECO:0000256" key="1">
    <source>
        <dbReference type="SAM" id="MobiDB-lite"/>
    </source>
</evidence>
<comment type="caution">
    <text evidence="2">The sequence shown here is derived from an EMBL/GenBank/DDBJ whole genome shotgun (WGS) entry which is preliminary data.</text>
</comment>
<accession>A0A8H3J198</accession>
<feature type="compositionally biased region" description="Low complexity" evidence="1">
    <location>
        <begin position="176"/>
        <end position="191"/>
    </location>
</feature>
<feature type="region of interest" description="Disordered" evidence="1">
    <location>
        <begin position="369"/>
        <end position="399"/>
    </location>
</feature>
<evidence type="ECO:0008006" key="4">
    <source>
        <dbReference type="Google" id="ProtNLM"/>
    </source>
</evidence>
<feature type="region of interest" description="Disordered" evidence="1">
    <location>
        <begin position="162"/>
        <end position="311"/>
    </location>
</feature>
<feature type="region of interest" description="Disordered" evidence="1">
    <location>
        <begin position="72"/>
        <end position="99"/>
    </location>
</feature>
<dbReference type="EMBL" id="CAJPDT010000112">
    <property type="protein sequence ID" value="CAF9938847.1"/>
    <property type="molecule type" value="Genomic_DNA"/>
</dbReference>
<protein>
    <recommendedName>
        <fullName evidence="4">Myb-like domain-containing protein</fullName>
    </recommendedName>
</protein>
<name>A0A8H3J198_9LECA</name>
<dbReference type="OrthoDB" id="3903267at2759"/>
<proteinExistence type="predicted"/>
<gene>
    <name evidence="2" type="ORF">IMSHALPRED_001108</name>
</gene>
<evidence type="ECO:0000313" key="3">
    <source>
        <dbReference type="Proteomes" id="UP000664534"/>
    </source>
</evidence>
<dbReference type="InterPro" id="IPR039191">
    <property type="entry name" value="Nopp140-like"/>
</dbReference>
<dbReference type="PANTHER" id="PTHR23216">
    <property type="entry name" value="NUCLEOLAR AND COILED-BODY PHOSPHOPROTEIN 1"/>
    <property type="match status" value="1"/>
</dbReference>
<evidence type="ECO:0000313" key="2">
    <source>
        <dbReference type="EMBL" id="CAF9938847.1"/>
    </source>
</evidence>
<dbReference type="AlphaFoldDB" id="A0A8H3J198"/>
<feature type="compositionally biased region" description="Basic residues" evidence="1">
    <location>
        <begin position="212"/>
        <end position="221"/>
    </location>
</feature>
<feature type="compositionally biased region" description="Basic and acidic residues" evidence="1">
    <location>
        <begin position="88"/>
        <end position="99"/>
    </location>
</feature>
<feature type="compositionally biased region" description="Acidic residues" evidence="1">
    <location>
        <begin position="227"/>
        <end position="241"/>
    </location>
</feature>
<feature type="compositionally biased region" description="Acidic residues" evidence="1">
    <location>
        <begin position="373"/>
        <end position="387"/>
    </location>
</feature>
<reference evidence="2" key="1">
    <citation type="submission" date="2021-03" db="EMBL/GenBank/DDBJ databases">
        <authorList>
            <person name="Tagirdzhanova G."/>
        </authorList>
    </citation>
    <scope>NUCLEOTIDE SEQUENCE</scope>
</reference>
<sequence length="614" mass="65264">MHIPSREQLGSIRYQRQRLHGTGVLPPAAVSDTLLASSINVPPTPNNTPATTPAPLTANSIIVSDTTKKIKKIKPKKPKKTKKMARQKTQDTEGGEKEKRHLVRWTDEMDKKLLLAMQYSCNFAGLAVPWNDIGVIMGTGITGGAVIQHLAKLRIRMVGQGLSVPPPLRRGGGGSRISTTTTSTPSKAKPTPAKKDNGKTTPAAAKSGPAKQAKKAGKRRRAGSDESKDEEDSWDDDDSDGEYGKPPVKRAKTIAKGSMRRDVKMEDSDGEDDEVVDTPKVPKRKSQGSKSSSHELSAYGTTDINGVPIDYDSEVEDDTNVVAAGAPFLALDEDNISHPKTGKKTSFTPKSLIVSLPATGLETNTTAEKYVPNEEESGDDMADDDEQMNPGYSSPFFNQKFEDLPVPATQSEQFDSINQTNSYNSSYHASPEANGGSVDRYNGMFGGSLYQHQAANYSGGLDGGFFNMGQGATSYDGESGNLGNGFGHQNTNGYGDTSYMSRHNGGGLPQLDGQGHTQALPYPIQTSWPYSNNSSDTSVTQTPAGNSAGVDLSNGFFGQGSFNVGPFDGVGIDFSANDDSNDLFNAGNFDGNFVGGGGYEGGSYGSSYGGSYGH</sequence>
<feature type="compositionally biased region" description="Polar residues" evidence="1">
    <location>
        <begin position="288"/>
        <end position="304"/>
    </location>
</feature>
<organism evidence="2 3">
    <name type="scientific">Imshaugia aleurites</name>
    <dbReference type="NCBI Taxonomy" id="172621"/>
    <lineage>
        <taxon>Eukaryota</taxon>
        <taxon>Fungi</taxon>
        <taxon>Dikarya</taxon>
        <taxon>Ascomycota</taxon>
        <taxon>Pezizomycotina</taxon>
        <taxon>Lecanoromycetes</taxon>
        <taxon>OSLEUM clade</taxon>
        <taxon>Lecanoromycetidae</taxon>
        <taxon>Lecanorales</taxon>
        <taxon>Lecanorineae</taxon>
        <taxon>Parmeliaceae</taxon>
        <taxon>Imshaugia</taxon>
    </lineage>
</organism>
<dbReference type="GO" id="GO:0005730">
    <property type="term" value="C:nucleolus"/>
    <property type="evidence" value="ECO:0007669"/>
    <property type="project" value="InterPro"/>
</dbReference>